<organism evidence="1 2">
    <name type="scientific">Brachionus calyciflorus</name>
    <dbReference type="NCBI Taxonomy" id="104777"/>
    <lineage>
        <taxon>Eukaryota</taxon>
        <taxon>Metazoa</taxon>
        <taxon>Spiralia</taxon>
        <taxon>Gnathifera</taxon>
        <taxon>Rotifera</taxon>
        <taxon>Eurotatoria</taxon>
        <taxon>Monogononta</taxon>
        <taxon>Pseudotrocha</taxon>
        <taxon>Ploima</taxon>
        <taxon>Brachionidae</taxon>
        <taxon>Brachionus</taxon>
    </lineage>
</organism>
<dbReference type="Proteomes" id="UP000663879">
    <property type="component" value="Unassembled WGS sequence"/>
</dbReference>
<gene>
    <name evidence="1" type="ORF">OXX778_LOCUS11161</name>
</gene>
<keyword evidence="2" id="KW-1185">Reference proteome</keyword>
<evidence type="ECO:0000313" key="1">
    <source>
        <dbReference type="EMBL" id="CAF0896131.1"/>
    </source>
</evidence>
<name>A0A813ZBN3_9BILA</name>
<accession>A0A813ZBN3</accession>
<protein>
    <submittedName>
        <fullName evidence="1">Uncharacterized protein</fullName>
    </submittedName>
</protein>
<dbReference type="AlphaFoldDB" id="A0A813ZBN3"/>
<comment type="caution">
    <text evidence="1">The sequence shown here is derived from an EMBL/GenBank/DDBJ whole genome shotgun (WGS) entry which is preliminary data.</text>
</comment>
<evidence type="ECO:0000313" key="2">
    <source>
        <dbReference type="Proteomes" id="UP000663879"/>
    </source>
</evidence>
<proteinExistence type="predicted"/>
<reference evidence="1" key="1">
    <citation type="submission" date="2021-02" db="EMBL/GenBank/DDBJ databases">
        <authorList>
            <person name="Nowell W R."/>
        </authorList>
    </citation>
    <scope>NUCLEOTIDE SEQUENCE</scope>
    <source>
        <strain evidence="1">Ploen Becks lab</strain>
    </source>
</reference>
<dbReference type="EMBL" id="CAJNOC010001856">
    <property type="protein sequence ID" value="CAF0896131.1"/>
    <property type="molecule type" value="Genomic_DNA"/>
</dbReference>
<sequence length="67" mass="7797">MEEFQWIKNSKGKIPNMPSNIQTLRGLNQNQIKALFEFYEHGDEFKHDNKAANLNKFADLLGFAHFA</sequence>